<feature type="transmembrane region" description="Helical" evidence="1">
    <location>
        <begin position="104"/>
        <end position="121"/>
    </location>
</feature>
<gene>
    <name evidence="2" type="ORF">Spa11_12340</name>
</gene>
<accession>A0A518K5I4</accession>
<feature type="transmembrane region" description="Helical" evidence="1">
    <location>
        <begin position="133"/>
        <end position="152"/>
    </location>
</feature>
<proteinExistence type="predicted"/>
<dbReference type="EMBL" id="CP036349">
    <property type="protein sequence ID" value="QDV73046.1"/>
    <property type="molecule type" value="Genomic_DNA"/>
</dbReference>
<dbReference type="AlphaFoldDB" id="A0A518K5I4"/>
<keyword evidence="1" id="KW-0812">Transmembrane</keyword>
<evidence type="ECO:0008006" key="4">
    <source>
        <dbReference type="Google" id="ProtNLM"/>
    </source>
</evidence>
<dbReference type="InterPro" id="IPR021215">
    <property type="entry name" value="DUF2752"/>
</dbReference>
<keyword evidence="1" id="KW-0472">Membrane</keyword>
<dbReference type="RefSeq" id="WP_145109362.1">
    <property type="nucleotide sequence ID" value="NZ_CP036349.1"/>
</dbReference>
<keyword evidence="3" id="KW-1185">Reference proteome</keyword>
<dbReference type="KEGG" id="bmei:Spa11_12340"/>
<keyword evidence="1" id="KW-1133">Transmembrane helix</keyword>
<organism evidence="2 3">
    <name type="scientific">Botrimarina mediterranea</name>
    <dbReference type="NCBI Taxonomy" id="2528022"/>
    <lineage>
        <taxon>Bacteria</taxon>
        <taxon>Pseudomonadati</taxon>
        <taxon>Planctomycetota</taxon>
        <taxon>Planctomycetia</taxon>
        <taxon>Pirellulales</taxon>
        <taxon>Lacipirellulaceae</taxon>
        <taxon>Botrimarina</taxon>
    </lineage>
</organism>
<protein>
    <recommendedName>
        <fullName evidence="4">DUF2752 domain-containing protein</fullName>
    </recommendedName>
</protein>
<reference evidence="2 3" key="1">
    <citation type="submission" date="2019-02" db="EMBL/GenBank/DDBJ databases">
        <title>Deep-cultivation of Planctomycetes and their phenomic and genomic characterization uncovers novel biology.</title>
        <authorList>
            <person name="Wiegand S."/>
            <person name="Jogler M."/>
            <person name="Boedeker C."/>
            <person name="Pinto D."/>
            <person name="Vollmers J."/>
            <person name="Rivas-Marin E."/>
            <person name="Kohn T."/>
            <person name="Peeters S.H."/>
            <person name="Heuer A."/>
            <person name="Rast P."/>
            <person name="Oberbeckmann S."/>
            <person name="Bunk B."/>
            <person name="Jeske O."/>
            <person name="Meyerdierks A."/>
            <person name="Storesund J.E."/>
            <person name="Kallscheuer N."/>
            <person name="Luecker S."/>
            <person name="Lage O.M."/>
            <person name="Pohl T."/>
            <person name="Merkel B.J."/>
            <person name="Hornburger P."/>
            <person name="Mueller R.-W."/>
            <person name="Bruemmer F."/>
            <person name="Labrenz M."/>
            <person name="Spormann A.M."/>
            <person name="Op den Camp H."/>
            <person name="Overmann J."/>
            <person name="Amann R."/>
            <person name="Jetten M.S.M."/>
            <person name="Mascher T."/>
            <person name="Medema M.H."/>
            <person name="Devos D.P."/>
            <person name="Kaster A.-K."/>
            <person name="Ovreas L."/>
            <person name="Rohde M."/>
            <person name="Galperin M.Y."/>
            <person name="Jogler C."/>
        </authorList>
    </citation>
    <scope>NUCLEOTIDE SEQUENCE [LARGE SCALE GENOMIC DNA]</scope>
    <source>
        <strain evidence="2 3">Spa11</strain>
    </source>
</reference>
<dbReference type="Proteomes" id="UP000316426">
    <property type="component" value="Chromosome"/>
</dbReference>
<evidence type="ECO:0000313" key="3">
    <source>
        <dbReference type="Proteomes" id="UP000316426"/>
    </source>
</evidence>
<name>A0A518K5I4_9BACT</name>
<evidence type="ECO:0000256" key="1">
    <source>
        <dbReference type="SAM" id="Phobius"/>
    </source>
</evidence>
<dbReference type="Pfam" id="PF10825">
    <property type="entry name" value="DUF2752"/>
    <property type="match status" value="1"/>
</dbReference>
<sequence>MSVATENAEDPVLIVVEDPVSDDSYRRRHWEMLAVGVVVLTLACCLRLNGNGNVEAPLGEGFKLPPLCMSRAWFGVECPGCGLTRSFVALAEGNVARSLSFHRVGWLMALAVAVQVPYRLYELSGPRRPTPDLWKTLFGSTLIFALLANWCLKTFGY</sequence>
<evidence type="ECO:0000313" key="2">
    <source>
        <dbReference type="EMBL" id="QDV73046.1"/>
    </source>
</evidence>